<keyword evidence="7 9" id="KW-0472">Membrane</keyword>
<dbReference type="PRINTS" id="PR01837">
    <property type="entry name" value="MGTCSAPBPROT"/>
</dbReference>
<feature type="transmembrane region" description="Helical" evidence="9">
    <location>
        <begin position="6"/>
        <end position="26"/>
    </location>
</feature>
<evidence type="ECO:0000313" key="12">
    <source>
        <dbReference type="EMBL" id="MDX8533154.1"/>
    </source>
</evidence>
<evidence type="ECO:0000256" key="4">
    <source>
        <dbReference type="ARBA" id="ARBA00022475"/>
    </source>
</evidence>
<comment type="similarity">
    <text evidence="2 9">Belongs to the MgtC/SapB family.</text>
</comment>
<evidence type="ECO:0000256" key="1">
    <source>
        <dbReference type="ARBA" id="ARBA00004651"/>
    </source>
</evidence>
<dbReference type="RefSeq" id="WP_320249865.1">
    <property type="nucleotide sequence ID" value="NZ_JAVIIQ010000007.1"/>
</dbReference>
<keyword evidence="9" id="KW-0997">Cell inner membrane</keyword>
<dbReference type="PANTHER" id="PTHR33778">
    <property type="entry name" value="PROTEIN MGTC"/>
    <property type="match status" value="1"/>
</dbReference>
<gene>
    <name evidence="12" type="ORF">RFM42_19350</name>
</gene>
<evidence type="ECO:0000256" key="5">
    <source>
        <dbReference type="ARBA" id="ARBA00022692"/>
    </source>
</evidence>
<comment type="function">
    <text evidence="8">Virulence factor required for growth in low Mg(2+) medium and for intramacrophage survival. May be involved in regulating membrane potential by activating Na(+)/K(+)-ATPase.</text>
</comment>
<keyword evidence="5 9" id="KW-0812">Transmembrane</keyword>
<dbReference type="InterPro" id="IPR049177">
    <property type="entry name" value="MgtC_SapB_SrpB_YhiD_N"/>
</dbReference>
<sequence>MEAEVTIAQSILLKLVLALLLGALIGAERQYRQQYTGLVTHALVALGAAAYSSLPGALGSGLDLRMGAQVVTGIGFLGAGLIIRDGSNIRGLSTSATIWSTGSVGVFVGFGFLLLAAETAMLIIILNSLLPNFSRFFRRHLQEQRAVEYTYTIEVVCSRDNVYFLRSILLQTINTNLLRLRSLDSHPTKEGDAIRIEATLFSNRDDAQSVERVVAHLALDSNVQSASWEAEEKTE</sequence>
<evidence type="ECO:0000259" key="11">
    <source>
        <dbReference type="Pfam" id="PF21770"/>
    </source>
</evidence>
<evidence type="ECO:0000313" key="13">
    <source>
        <dbReference type="Proteomes" id="UP001285154"/>
    </source>
</evidence>
<feature type="transmembrane region" description="Helical" evidence="9">
    <location>
        <begin position="38"/>
        <end position="58"/>
    </location>
</feature>
<evidence type="ECO:0000256" key="9">
    <source>
        <dbReference type="RuleBase" id="RU365041"/>
    </source>
</evidence>
<evidence type="ECO:0000256" key="7">
    <source>
        <dbReference type="ARBA" id="ARBA00023136"/>
    </source>
</evidence>
<comment type="subcellular location">
    <subcellularLocation>
        <location evidence="9">Cell inner membrane</location>
        <topology evidence="9">Multi-pass membrane protein</topology>
    </subcellularLocation>
    <subcellularLocation>
        <location evidence="1">Cell membrane</location>
        <topology evidence="1">Multi-pass membrane protein</topology>
    </subcellularLocation>
</comment>
<dbReference type="InterPro" id="IPR003416">
    <property type="entry name" value="MgtC/SapB/SrpB/YhiD_fam"/>
</dbReference>
<reference evidence="12 13" key="1">
    <citation type="submission" date="2023-08" db="EMBL/GenBank/DDBJ databases">
        <title>Implementing the SeqCode for naming new Mesorhizobium species isolated from Vachellia karroo root nodules.</title>
        <authorList>
            <person name="Van Lill M."/>
        </authorList>
    </citation>
    <scope>NUCLEOTIDE SEQUENCE [LARGE SCALE GENOMIC DNA]</scope>
    <source>
        <strain evidence="12 13">VK25D</strain>
    </source>
</reference>
<keyword evidence="13" id="KW-1185">Reference proteome</keyword>
<organism evidence="12 13">
    <name type="scientific">Mesorhizobium vachelliae</name>
    <dbReference type="NCBI Taxonomy" id="3072309"/>
    <lineage>
        <taxon>Bacteria</taxon>
        <taxon>Pseudomonadati</taxon>
        <taxon>Pseudomonadota</taxon>
        <taxon>Alphaproteobacteria</taxon>
        <taxon>Hyphomicrobiales</taxon>
        <taxon>Phyllobacteriaceae</taxon>
        <taxon>Mesorhizobium</taxon>
    </lineage>
</organism>
<evidence type="ECO:0000259" key="10">
    <source>
        <dbReference type="Pfam" id="PF02308"/>
    </source>
</evidence>
<dbReference type="Gene3D" id="3.30.70.260">
    <property type="match status" value="1"/>
</dbReference>
<dbReference type="Pfam" id="PF02308">
    <property type="entry name" value="MgtC"/>
    <property type="match status" value="1"/>
</dbReference>
<evidence type="ECO:0000256" key="6">
    <source>
        <dbReference type="ARBA" id="ARBA00022989"/>
    </source>
</evidence>
<keyword evidence="4" id="KW-1003">Cell membrane</keyword>
<comment type="caution">
    <text evidence="12">The sequence shown here is derived from an EMBL/GenBank/DDBJ whole genome shotgun (WGS) entry which is preliminary data.</text>
</comment>
<feature type="domain" description="MgtC-like C-terminal" evidence="11">
    <location>
        <begin position="151"/>
        <end position="228"/>
    </location>
</feature>
<accession>A0ABU5A9F1</accession>
<evidence type="ECO:0000256" key="2">
    <source>
        <dbReference type="ARBA" id="ARBA00009298"/>
    </source>
</evidence>
<feature type="transmembrane region" description="Helical" evidence="9">
    <location>
        <begin position="104"/>
        <end position="130"/>
    </location>
</feature>
<proteinExistence type="inferred from homology"/>
<evidence type="ECO:0000256" key="8">
    <source>
        <dbReference type="ARBA" id="ARBA00025369"/>
    </source>
</evidence>
<dbReference type="PANTHER" id="PTHR33778:SF3">
    <property type="entry name" value="PROTEIN MGTC"/>
    <property type="match status" value="1"/>
</dbReference>
<evidence type="ECO:0000256" key="3">
    <source>
        <dbReference type="ARBA" id="ARBA00013833"/>
    </source>
</evidence>
<dbReference type="Pfam" id="PF21770">
    <property type="entry name" value="MgtC_SapB_C"/>
    <property type="match status" value="1"/>
</dbReference>
<feature type="domain" description="MgtC/SapB/SrpB/YhiD N-terminal" evidence="10">
    <location>
        <begin position="15"/>
        <end position="135"/>
    </location>
</feature>
<dbReference type="InterPro" id="IPR048640">
    <property type="entry name" value="MgtC-like_C"/>
</dbReference>
<feature type="transmembrane region" description="Helical" evidence="9">
    <location>
        <begin position="64"/>
        <end position="83"/>
    </location>
</feature>
<keyword evidence="6 9" id="KW-1133">Transmembrane helix</keyword>
<dbReference type="Proteomes" id="UP001285154">
    <property type="component" value="Unassembled WGS sequence"/>
</dbReference>
<protein>
    <recommendedName>
        <fullName evidence="3 9">Protein MgtC</fullName>
    </recommendedName>
</protein>
<name>A0ABU5A9F1_9HYPH</name>
<dbReference type="EMBL" id="JAVIIQ010000007">
    <property type="protein sequence ID" value="MDX8533154.1"/>
    <property type="molecule type" value="Genomic_DNA"/>
</dbReference>